<proteinExistence type="predicted"/>
<name>A0A4Y3N8P5_PAEAU</name>
<organism evidence="1 2">
    <name type="scientific">Paenarthrobacter aurescens</name>
    <name type="common">Arthrobacter aurescens</name>
    <dbReference type="NCBI Taxonomy" id="43663"/>
    <lineage>
        <taxon>Bacteria</taxon>
        <taxon>Bacillati</taxon>
        <taxon>Actinomycetota</taxon>
        <taxon>Actinomycetes</taxon>
        <taxon>Micrococcales</taxon>
        <taxon>Micrococcaceae</taxon>
        <taxon>Paenarthrobacter</taxon>
    </lineage>
</organism>
<dbReference type="GeneID" id="97301839"/>
<dbReference type="SUPFAM" id="SSF52980">
    <property type="entry name" value="Restriction endonuclease-like"/>
    <property type="match status" value="1"/>
</dbReference>
<reference evidence="1 2" key="1">
    <citation type="submission" date="2019-06" db="EMBL/GenBank/DDBJ databases">
        <title>Whole genome shotgun sequence of Paenarthrobacter aurescens NBRC 12136.</title>
        <authorList>
            <person name="Hosoyama A."/>
            <person name="Uohara A."/>
            <person name="Ohji S."/>
            <person name="Ichikawa N."/>
        </authorList>
    </citation>
    <scope>NUCLEOTIDE SEQUENCE [LARGE SCALE GENOMIC DNA]</scope>
    <source>
        <strain evidence="1 2">NBRC 12136</strain>
    </source>
</reference>
<dbReference type="OrthoDB" id="5517693at2"/>
<gene>
    <name evidence="1" type="ORF">AAU01_07170</name>
</gene>
<dbReference type="AlphaFoldDB" id="A0A4Y3N8P5"/>
<evidence type="ECO:0008006" key="3">
    <source>
        <dbReference type="Google" id="ProtNLM"/>
    </source>
</evidence>
<accession>A0A4Y3N8P5</accession>
<keyword evidence="2" id="KW-1185">Reference proteome</keyword>
<sequence>MQSQKLDSLLTAKWPNAILAVTSDLAANGLGDRELTAGARSGKLKRLRRGVYARTDDWRHLKPWEQDLLGIQAHQLSSRSSAAYSHVSAARLHGCSTWNGGPLVHITTPFSPSQASSGEDVVAHGALLASAEITEVLAPWRRPTKITSLERTVVDCARTLEFESALVIADQAVRKGADPLLMRGYVDTGRVIRGARRLRRVLDAVDGRSESVGETRARALLTKLGIKGAVPQLEVDTPNGRYRGDFGWPDSKVILEFDGRSKYFDFAPTDEVVFQERRREKALTALGWNVIRIEWADLSRPWEVERRLKAALTRPERRKPALPSLGSNGRAG</sequence>
<comment type="caution">
    <text evidence="1">The sequence shown here is derived from an EMBL/GenBank/DDBJ whole genome shotgun (WGS) entry which is preliminary data.</text>
</comment>
<dbReference type="RefSeq" id="WP_141281693.1">
    <property type="nucleotide sequence ID" value="NZ_BAAAWK010000001.1"/>
</dbReference>
<protein>
    <recommendedName>
        <fullName evidence="3">DUF559 domain-containing protein</fullName>
    </recommendedName>
</protein>
<dbReference type="EMBL" id="BJMD01000003">
    <property type="protein sequence ID" value="GEB17962.1"/>
    <property type="molecule type" value="Genomic_DNA"/>
</dbReference>
<evidence type="ECO:0000313" key="1">
    <source>
        <dbReference type="EMBL" id="GEB17962.1"/>
    </source>
</evidence>
<dbReference type="InterPro" id="IPR011335">
    <property type="entry name" value="Restrct_endonuc-II-like"/>
</dbReference>
<evidence type="ECO:0000313" key="2">
    <source>
        <dbReference type="Proteomes" id="UP000317715"/>
    </source>
</evidence>
<dbReference type="Gene3D" id="3.40.960.10">
    <property type="entry name" value="VSR Endonuclease"/>
    <property type="match status" value="1"/>
</dbReference>
<dbReference type="Proteomes" id="UP000317715">
    <property type="component" value="Unassembled WGS sequence"/>
</dbReference>